<name>A0A8H4U6W1_9HYPO</name>
<feature type="compositionally biased region" description="Low complexity" evidence="1">
    <location>
        <begin position="165"/>
        <end position="174"/>
    </location>
</feature>
<dbReference type="Proteomes" id="UP000622797">
    <property type="component" value="Unassembled WGS sequence"/>
</dbReference>
<protein>
    <submittedName>
        <fullName evidence="2">Uncharacterized protein</fullName>
    </submittedName>
</protein>
<sequence length="238" mass="25970">MDNHMSPVRGLMRKLDLFELALIRLRSSFPALKFDLTAADTPELQSRQNDSSKVPSQAIMDELLAELGEIYSDLYSLRSSDLPAHLPDFRSTLVTTADRLCDELDEIEFTILSNEARALEEAFEEALQDCQESVNPLGSPSTDFAIGQLADQPLTDGDSEPQTEGSSSTTGSSSYANSTFQRALLGGAIDQASLPSEEVCLCIMKRNPVDGSWSFIQGKPDTIISNPAGDFALVYTLH</sequence>
<evidence type="ECO:0000256" key="1">
    <source>
        <dbReference type="SAM" id="MobiDB-lite"/>
    </source>
</evidence>
<proteinExistence type="predicted"/>
<comment type="caution">
    <text evidence="2">The sequence shown here is derived from an EMBL/GenBank/DDBJ whole genome shotgun (WGS) entry which is preliminary data.</text>
</comment>
<dbReference type="OrthoDB" id="10470255at2759"/>
<reference evidence="2" key="2">
    <citation type="submission" date="2020-05" db="EMBL/GenBank/DDBJ databases">
        <authorList>
            <person name="Kim H.-S."/>
            <person name="Proctor R.H."/>
            <person name="Brown D.W."/>
        </authorList>
    </citation>
    <scope>NUCLEOTIDE SEQUENCE</scope>
    <source>
        <strain evidence="2">NRRL 20472</strain>
    </source>
</reference>
<gene>
    <name evidence="2" type="ORF">FSARC_2365</name>
</gene>
<reference evidence="2" key="1">
    <citation type="journal article" date="2020" name="BMC Genomics">
        <title>Correction to: Identification and distribution of gene clusters required for synthesis of sphingolipid metabolism inhibitors in diverse species of the filamentous fungus Fusarium.</title>
        <authorList>
            <person name="Kim H.S."/>
            <person name="Lohmar J.M."/>
            <person name="Busman M."/>
            <person name="Brown D.W."/>
            <person name="Naumann T.A."/>
            <person name="Divon H.H."/>
            <person name="Lysoe E."/>
            <person name="Uhlig S."/>
            <person name="Proctor R.H."/>
        </authorList>
    </citation>
    <scope>NUCLEOTIDE SEQUENCE</scope>
    <source>
        <strain evidence="2">NRRL 20472</strain>
    </source>
</reference>
<organism evidence="2 3">
    <name type="scientific">Fusarium sarcochroum</name>
    <dbReference type="NCBI Taxonomy" id="1208366"/>
    <lineage>
        <taxon>Eukaryota</taxon>
        <taxon>Fungi</taxon>
        <taxon>Dikarya</taxon>
        <taxon>Ascomycota</taxon>
        <taxon>Pezizomycotina</taxon>
        <taxon>Sordariomycetes</taxon>
        <taxon>Hypocreomycetidae</taxon>
        <taxon>Hypocreales</taxon>
        <taxon>Nectriaceae</taxon>
        <taxon>Fusarium</taxon>
        <taxon>Fusarium lateritium species complex</taxon>
    </lineage>
</organism>
<dbReference type="AlphaFoldDB" id="A0A8H4U6W1"/>
<keyword evidence="3" id="KW-1185">Reference proteome</keyword>
<feature type="region of interest" description="Disordered" evidence="1">
    <location>
        <begin position="151"/>
        <end position="175"/>
    </location>
</feature>
<evidence type="ECO:0000313" key="3">
    <source>
        <dbReference type="Proteomes" id="UP000622797"/>
    </source>
</evidence>
<evidence type="ECO:0000313" key="2">
    <source>
        <dbReference type="EMBL" id="KAF4970660.1"/>
    </source>
</evidence>
<accession>A0A8H4U6W1</accession>
<dbReference type="EMBL" id="JABEXW010000114">
    <property type="protein sequence ID" value="KAF4970660.1"/>
    <property type="molecule type" value="Genomic_DNA"/>
</dbReference>